<organism evidence="2 3">
    <name type="scientific">Triparma laevis f. longispina</name>
    <dbReference type="NCBI Taxonomy" id="1714387"/>
    <lineage>
        <taxon>Eukaryota</taxon>
        <taxon>Sar</taxon>
        <taxon>Stramenopiles</taxon>
        <taxon>Ochrophyta</taxon>
        <taxon>Bolidophyceae</taxon>
        <taxon>Parmales</taxon>
        <taxon>Triparmaceae</taxon>
        <taxon>Triparma</taxon>
    </lineage>
</organism>
<dbReference type="SUPFAM" id="SSF53335">
    <property type="entry name" value="S-adenosyl-L-methionine-dependent methyltransferases"/>
    <property type="match status" value="1"/>
</dbReference>
<sequence>MPASPHYPRPTPLLLLLSLLLLPLSPTFSSSPPPSCSSPDSTSDDYFIVYPRPIPILNTVDEFYYRNYILINNDLNDDDRLRERIRDEYCEFEDEECTKIFDETYETHKSSSSPTNTELLTQICSHVYNPLCSLPSLKILLLKPSDILTTSFNFQTKTSIQIHPYTFYKDTSHLSTSTFYCMYIFEFIEEFYEYKDVITCRDSIVEYIEKNYKLVTRINPFRSKFYTKYYQSTLLQSPSPSSPHCSILSPSLGCLFLTHSTDKFHAHGYNRIYSHLLNSLKSLKGNSGVKLLEIGVFRGSSMKVWEEFFDSSQSNFFGISYGKETFYSPEREEGNEYGPSSPLNSKTTLFYGDQSSPSDLKSIKERLPKLDIIIDDGSHDPSDQRLTFEILFHQLVDGGIYVIEDIETSYWNKPGAALYEKEFKQPLGVGKGRNVVDLFLKVVHYGKYVNGVFLGQEDEKGKETWNEEVGGWLEKVEEVASVEFAYNMIIIRKTTEADRYFQKKNSEYFHKRQTK</sequence>
<keyword evidence="3" id="KW-1185">Reference proteome</keyword>
<protein>
    <submittedName>
        <fullName evidence="2">Uncharacterized protein</fullName>
    </submittedName>
</protein>
<dbReference type="Gene3D" id="3.40.50.150">
    <property type="entry name" value="Vaccinia Virus protein VP39"/>
    <property type="match status" value="1"/>
</dbReference>
<dbReference type="EMBL" id="BRXW01000909">
    <property type="protein sequence ID" value="GMH78692.1"/>
    <property type="molecule type" value="Genomic_DNA"/>
</dbReference>
<comment type="caution">
    <text evidence="2">The sequence shown here is derived from an EMBL/GenBank/DDBJ whole genome shotgun (WGS) entry which is preliminary data.</text>
</comment>
<feature type="signal peptide" evidence="1">
    <location>
        <begin position="1"/>
        <end position="29"/>
    </location>
</feature>
<dbReference type="OrthoDB" id="199591at2759"/>
<dbReference type="InterPro" id="IPR029063">
    <property type="entry name" value="SAM-dependent_MTases_sf"/>
</dbReference>
<dbReference type="Proteomes" id="UP001165122">
    <property type="component" value="Unassembled WGS sequence"/>
</dbReference>
<dbReference type="AlphaFoldDB" id="A0A9W7EH96"/>
<evidence type="ECO:0000313" key="2">
    <source>
        <dbReference type="EMBL" id="GMH78692.1"/>
    </source>
</evidence>
<evidence type="ECO:0000256" key="1">
    <source>
        <dbReference type="SAM" id="SignalP"/>
    </source>
</evidence>
<keyword evidence="1" id="KW-0732">Signal</keyword>
<gene>
    <name evidence="2" type="ORF">TrLO_g1448</name>
</gene>
<accession>A0A9W7EH96</accession>
<evidence type="ECO:0000313" key="3">
    <source>
        <dbReference type="Proteomes" id="UP001165122"/>
    </source>
</evidence>
<proteinExistence type="predicted"/>
<feature type="chain" id="PRO_5040961951" evidence="1">
    <location>
        <begin position="30"/>
        <end position="515"/>
    </location>
</feature>
<reference evidence="3" key="1">
    <citation type="journal article" date="2023" name="Commun. Biol.">
        <title>Genome analysis of Parmales, the sister group of diatoms, reveals the evolutionary specialization of diatoms from phago-mixotrophs to photoautotrophs.</title>
        <authorList>
            <person name="Ban H."/>
            <person name="Sato S."/>
            <person name="Yoshikawa S."/>
            <person name="Yamada K."/>
            <person name="Nakamura Y."/>
            <person name="Ichinomiya M."/>
            <person name="Sato N."/>
            <person name="Blanc-Mathieu R."/>
            <person name="Endo H."/>
            <person name="Kuwata A."/>
            <person name="Ogata H."/>
        </authorList>
    </citation>
    <scope>NUCLEOTIDE SEQUENCE [LARGE SCALE GENOMIC DNA]</scope>
    <source>
        <strain evidence="3">NIES 3700</strain>
    </source>
</reference>
<name>A0A9W7EH96_9STRA</name>